<evidence type="ECO:0000313" key="3">
    <source>
        <dbReference type="Proteomes" id="UP000302218"/>
    </source>
</evidence>
<keyword evidence="1" id="KW-1133">Transmembrane helix</keyword>
<keyword evidence="1" id="KW-0472">Membrane</keyword>
<protein>
    <submittedName>
        <fullName evidence="2">Uncharacterized protein</fullName>
    </submittedName>
</protein>
<gene>
    <name evidence="2" type="ORF">FEJ81_12330</name>
</gene>
<feature type="transmembrane region" description="Helical" evidence="1">
    <location>
        <begin position="87"/>
        <end position="105"/>
    </location>
</feature>
<dbReference type="EMBL" id="CP040330">
    <property type="protein sequence ID" value="QCS43104.1"/>
    <property type="molecule type" value="Genomic_DNA"/>
</dbReference>
<evidence type="ECO:0000313" key="2">
    <source>
        <dbReference type="EMBL" id="QCS43104.1"/>
    </source>
</evidence>
<accession>A0A4P8WIN8</accession>
<dbReference type="Proteomes" id="UP000302218">
    <property type="component" value="Chromosome"/>
</dbReference>
<sequence>MTSGSVTWLRNRIDTADIVTVGVFAGVLFALGVDASIIGMVLVAAVIAPLGEVAFDSADIDPALARIGFGSFAVIAGVVQFRDGGLWFGSALLAAGCWICLDGLYARHSGGATTDGEPDTTAEAMTKDEVALVGQHNQWVLEALREADRPLTSDEICDQTGLPNEDLERLLEIHGESGPIERVGNGYTIDEDEMGAGPFVRNLVGTVSSRLGRPFRLFRLGD</sequence>
<dbReference type="GeneID" id="40266073"/>
<feature type="transmembrane region" description="Helical" evidence="1">
    <location>
        <begin position="18"/>
        <end position="51"/>
    </location>
</feature>
<feature type="transmembrane region" description="Helical" evidence="1">
    <location>
        <begin position="63"/>
        <end position="81"/>
    </location>
</feature>
<dbReference type="OrthoDB" id="206506at2157"/>
<dbReference type="KEGG" id="nvr:FEJ81_12330"/>
<evidence type="ECO:0000256" key="1">
    <source>
        <dbReference type="SAM" id="Phobius"/>
    </source>
</evidence>
<proteinExistence type="predicted"/>
<keyword evidence="1" id="KW-0812">Transmembrane</keyword>
<dbReference type="AlphaFoldDB" id="A0A4P8WIN8"/>
<reference evidence="3" key="1">
    <citation type="submission" date="2019-05" db="EMBL/GenBank/DDBJ databases">
        <title>Genome sequence and methylation pattern of the halophilic Archaeon Natrinema versiforme BOL5-4.</title>
        <authorList>
            <person name="DasSarma P."/>
            <person name="Anton B.P."/>
            <person name="DasSarma S.L."/>
            <person name="Martinez F.L."/>
            <person name="Guzman D."/>
            <person name="Roberts R.J."/>
            <person name="DasSarma S."/>
        </authorList>
    </citation>
    <scope>NUCLEOTIDE SEQUENCE [LARGE SCALE GENOMIC DNA]</scope>
    <source>
        <strain evidence="3">BOL5-4</strain>
    </source>
</reference>
<dbReference type="RefSeq" id="WP_138245573.1">
    <property type="nucleotide sequence ID" value="NZ_CP040330.1"/>
</dbReference>
<organism evidence="2 3">
    <name type="scientific">Natrinema versiforme</name>
    <dbReference type="NCBI Taxonomy" id="88724"/>
    <lineage>
        <taxon>Archaea</taxon>
        <taxon>Methanobacteriati</taxon>
        <taxon>Methanobacteriota</taxon>
        <taxon>Stenosarchaea group</taxon>
        <taxon>Halobacteria</taxon>
        <taxon>Halobacteriales</taxon>
        <taxon>Natrialbaceae</taxon>
        <taxon>Natrinema</taxon>
    </lineage>
</organism>
<name>A0A4P8WIN8_9EURY</name>